<evidence type="ECO:0000313" key="6">
    <source>
        <dbReference type="EMBL" id="EXX56152.1"/>
    </source>
</evidence>
<organism evidence="6 7">
    <name type="scientific">Rhizophagus irregularis (strain DAOM 197198w)</name>
    <name type="common">Glomus intraradices</name>
    <dbReference type="NCBI Taxonomy" id="1432141"/>
    <lineage>
        <taxon>Eukaryota</taxon>
        <taxon>Fungi</taxon>
        <taxon>Fungi incertae sedis</taxon>
        <taxon>Mucoromycota</taxon>
        <taxon>Glomeromycotina</taxon>
        <taxon>Glomeromycetes</taxon>
        <taxon>Glomerales</taxon>
        <taxon>Glomeraceae</taxon>
        <taxon>Rhizophagus</taxon>
    </lineage>
</organism>
<dbReference type="PANTHER" id="PTHR44329">
    <property type="entry name" value="SERINE/THREONINE-PROTEIN KINASE TNNI3K-RELATED"/>
    <property type="match status" value="1"/>
</dbReference>
<keyword evidence="7" id="KW-1185">Reference proteome</keyword>
<dbReference type="InterPro" id="IPR000719">
    <property type="entry name" value="Prot_kinase_dom"/>
</dbReference>
<dbReference type="EMBL" id="JEMT01027817">
    <property type="protein sequence ID" value="EXX56152.1"/>
    <property type="molecule type" value="Genomic_DNA"/>
</dbReference>
<evidence type="ECO:0000313" key="7">
    <source>
        <dbReference type="Proteomes" id="UP000022910"/>
    </source>
</evidence>
<dbReference type="AlphaFoldDB" id="A0A015IG99"/>
<dbReference type="SMR" id="A0A015IG99"/>
<dbReference type="SUPFAM" id="SSF56112">
    <property type="entry name" value="Protein kinase-like (PK-like)"/>
    <property type="match status" value="1"/>
</dbReference>
<name>A0A015IG99_RHIIW</name>
<evidence type="ECO:0000259" key="5">
    <source>
        <dbReference type="PROSITE" id="PS50011"/>
    </source>
</evidence>
<evidence type="ECO:0000256" key="4">
    <source>
        <dbReference type="ARBA" id="ARBA00022840"/>
    </source>
</evidence>
<dbReference type="Pfam" id="PF07714">
    <property type="entry name" value="PK_Tyr_Ser-Thr"/>
    <property type="match status" value="1"/>
</dbReference>
<dbReference type="HOGENOM" id="CLU_000288_7_34_1"/>
<keyword evidence="1" id="KW-0808">Transferase</keyword>
<dbReference type="InterPro" id="IPR001245">
    <property type="entry name" value="Ser-Thr/Tyr_kinase_cat_dom"/>
</dbReference>
<dbReference type="InterPro" id="IPR051681">
    <property type="entry name" value="Ser/Thr_Kinases-Pseudokinases"/>
</dbReference>
<dbReference type="GO" id="GO:0004674">
    <property type="term" value="F:protein serine/threonine kinase activity"/>
    <property type="evidence" value="ECO:0007669"/>
    <property type="project" value="TreeGrafter"/>
</dbReference>
<sequence>MSYSQNLSVNAAINKAFALIDYNIYNDIHKQFEFFQRILLANDLLTENEKYEAITIITRVYDSFKIALNDGIKRTCESCEQECLATLYCECCVRKYLKSNFLNWAPGNKNINNLIQECQMKTLKPNRIIEWIPYNNLENIKYLTKGGCSEIYTAVWIYGHFTGWNSKEQQLKRFGRQEVILKRLENVENANRNWVGEAKSHLTISNKWAGVVQCYGLTQEPSNGNYMLVMNEMNTDLRKYLHQNHNKLTWKERIQIITDISDALAKIHEENAIHRDLHSGNILYNFGNAFRISDLGFCGPADIPLKSIYGNLPYIAPEVIIRKEQTFKSDIYSIAMLMWEISSGQPPFINYEHNYDLAMYIVNGIRPKIVSGTPLEYKNLMRQCWNADPSKRPDIGTFLNEIDKLNLFYHSESDDRPEENNNLKINSNVNSLESYESYTNSTSKVFQFENLPEPKNATEEELEAFYSKSIDFNIPDNIDDFDKLNDQKNKKNTPKLCSIFKVGCKKLFKILKRNPKDGIQNDKKGKIICVTACVKTTRKKSKDEIYNNLNLHSEEQNELELPK</sequence>
<reference evidence="6 7" key="1">
    <citation type="submission" date="2014-02" db="EMBL/GenBank/DDBJ databases">
        <title>Single nucleus genome sequencing reveals high similarity among nuclei of an endomycorrhizal fungus.</title>
        <authorList>
            <person name="Lin K."/>
            <person name="Geurts R."/>
            <person name="Zhang Z."/>
            <person name="Limpens E."/>
            <person name="Saunders D.G."/>
            <person name="Mu D."/>
            <person name="Pang E."/>
            <person name="Cao H."/>
            <person name="Cha H."/>
            <person name="Lin T."/>
            <person name="Zhou Q."/>
            <person name="Shang Y."/>
            <person name="Li Y."/>
            <person name="Ivanov S."/>
            <person name="Sharma T."/>
            <person name="Velzen R.V."/>
            <person name="Ruijter N.D."/>
            <person name="Aanen D.K."/>
            <person name="Win J."/>
            <person name="Kamoun S."/>
            <person name="Bisseling T."/>
            <person name="Huang S."/>
        </authorList>
    </citation>
    <scope>NUCLEOTIDE SEQUENCE [LARGE SCALE GENOMIC DNA]</scope>
    <source>
        <strain evidence="7">DAOM197198w</strain>
    </source>
</reference>
<keyword evidence="4" id="KW-0067">ATP-binding</keyword>
<dbReference type="PANTHER" id="PTHR44329:SF288">
    <property type="entry name" value="MITOGEN-ACTIVATED PROTEIN KINASE KINASE KINASE 20"/>
    <property type="match status" value="1"/>
</dbReference>
<dbReference type="PROSITE" id="PS50011">
    <property type="entry name" value="PROTEIN_KINASE_DOM"/>
    <property type="match status" value="1"/>
</dbReference>
<keyword evidence="3" id="KW-0418">Kinase</keyword>
<dbReference type="InterPro" id="IPR011009">
    <property type="entry name" value="Kinase-like_dom_sf"/>
</dbReference>
<gene>
    <name evidence="6" type="ORF">RirG_218770</name>
</gene>
<feature type="domain" description="Protein kinase" evidence="5">
    <location>
        <begin position="137"/>
        <end position="409"/>
    </location>
</feature>
<accession>A0A015IG99</accession>
<keyword evidence="2" id="KW-0547">Nucleotide-binding</keyword>
<protein>
    <submittedName>
        <fullName evidence="6">Ipl1p</fullName>
    </submittedName>
</protein>
<dbReference type="Gene3D" id="1.10.510.10">
    <property type="entry name" value="Transferase(Phosphotransferase) domain 1"/>
    <property type="match status" value="1"/>
</dbReference>
<evidence type="ECO:0000256" key="2">
    <source>
        <dbReference type="ARBA" id="ARBA00022741"/>
    </source>
</evidence>
<dbReference type="GO" id="GO:0005524">
    <property type="term" value="F:ATP binding"/>
    <property type="evidence" value="ECO:0007669"/>
    <property type="project" value="UniProtKB-KW"/>
</dbReference>
<dbReference type="Proteomes" id="UP000022910">
    <property type="component" value="Unassembled WGS sequence"/>
</dbReference>
<comment type="caution">
    <text evidence="6">The sequence shown here is derived from an EMBL/GenBank/DDBJ whole genome shotgun (WGS) entry which is preliminary data.</text>
</comment>
<proteinExistence type="predicted"/>
<evidence type="ECO:0000256" key="3">
    <source>
        <dbReference type="ARBA" id="ARBA00022777"/>
    </source>
</evidence>
<evidence type="ECO:0000256" key="1">
    <source>
        <dbReference type="ARBA" id="ARBA00022679"/>
    </source>
</evidence>